<reference evidence="6" key="1">
    <citation type="submission" date="2011-03" db="EMBL/GenBank/DDBJ databases">
        <title>Draft genome sequence of Brevundimonas diminuta.</title>
        <authorList>
            <person name="Brown P.J.B."/>
            <person name="Buechlein A."/>
            <person name="Hemmerich C."/>
            <person name="Brun Y.V."/>
        </authorList>
    </citation>
    <scope>NUCLEOTIDE SEQUENCE [LARGE SCALE GENOMIC DNA]</scope>
    <source>
        <strain evidence="6">C19</strain>
    </source>
</reference>
<dbReference type="InterPro" id="IPR009057">
    <property type="entry name" value="Homeodomain-like_sf"/>
</dbReference>
<dbReference type="GO" id="GO:0043565">
    <property type="term" value="F:sequence-specific DNA binding"/>
    <property type="evidence" value="ECO:0007669"/>
    <property type="project" value="InterPro"/>
</dbReference>
<evidence type="ECO:0000256" key="3">
    <source>
        <dbReference type="ARBA" id="ARBA00023163"/>
    </source>
</evidence>
<dbReference type="HOGENOM" id="CLU_066193_4_1_5"/>
<gene>
    <name evidence="5" type="ORF">ABI_42250</name>
</gene>
<dbReference type="Pfam" id="PF20240">
    <property type="entry name" value="DUF6597"/>
    <property type="match status" value="1"/>
</dbReference>
<dbReference type="EMBL" id="GL883080">
    <property type="protein sequence ID" value="EGF89802.1"/>
    <property type="molecule type" value="Genomic_DNA"/>
</dbReference>
<dbReference type="SUPFAM" id="SSF46689">
    <property type="entry name" value="Homeodomain-like"/>
    <property type="match status" value="1"/>
</dbReference>
<dbReference type="AlphaFoldDB" id="F4QST2"/>
<dbReference type="PROSITE" id="PS01124">
    <property type="entry name" value="HTH_ARAC_FAMILY_2"/>
    <property type="match status" value="1"/>
</dbReference>
<dbReference type="Proteomes" id="UP000006512">
    <property type="component" value="Unassembled WGS sequence"/>
</dbReference>
<dbReference type="InterPro" id="IPR018060">
    <property type="entry name" value="HTH_AraC"/>
</dbReference>
<evidence type="ECO:0000256" key="2">
    <source>
        <dbReference type="ARBA" id="ARBA00023125"/>
    </source>
</evidence>
<evidence type="ECO:0000259" key="4">
    <source>
        <dbReference type="PROSITE" id="PS01124"/>
    </source>
</evidence>
<dbReference type="GO" id="GO:0003700">
    <property type="term" value="F:DNA-binding transcription factor activity"/>
    <property type="evidence" value="ECO:0007669"/>
    <property type="project" value="InterPro"/>
</dbReference>
<dbReference type="SMART" id="SM00342">
    <property type="entry name" value="HTH_ARAC"/>
    <property type="match status" value="1"/>
</dbReference>
<keyword evidence="6" id="KW-1185">Reference proteome</keyword>
<dbReference type="Gene3D" id="1.10.10.60">
    <property type="entry name" value="Homeodomain-like"/>
    <property type="match status" value="1"/>
</dbReference>
<dbReference type="OrthoDB" id="9815799at2"/>
<keyword evidence="3" id="KW-0804">Transcription</keyword>
<dbReference type="eggNOG" id="COG2207">
    <property type="taxonomic scope" value="Bacteria"/>
</dbReference>
<feature type="domain" description="HTH araC/xylS-type" evidence="4">
    <location>
        <begin position="148"/>
        <end position="249"/>
    </location>
</feature>
<dbReference type="Pfam" id="PF12833">
    <property type="entry name" value="HTH_18"/>
    <property type="match status" value="1"/>
</dbReference>
<dbReference type="InterPro" id="IPR050204">
    <property type="entry name" value="AraC_XylS_family_regulators"/>
</dbReference>
<accession>F4QST2</accession>
<dbReference type="STRING" id="715226.ABI_42250"/>
<proteinExistence type="predicted"/>
<evidence type="ECO:0000313" key="5">
    <source>
        <dbReference type="EMBL" id="EGF89802.1"/>
    </source>
</evidence>
<dbReference type="InterPro" id="IPR046532">
    <property type="entry name" value="DUF6597"/>
</dbReference>
<dbReference type="PANTHER" id="PTHR46796">
    <property type="entry name" value="HTH-TYPE TRANSCRIPTIONAL ACTIVATOR RHAS-RELATED"/>
    <property type="match status" value="1"/>
</dbReference>
<name>F4QST2_9CAUL</name>
<protein>
    <submittedName>
        <fullName evidence="5">AraC family transcriptional regulator</fullName>
    </submittedName>
</protein>
<evidence type="ECO:0000313" key="6">
    <source>
        <dbReference type="Proteomes" id="UP000006512"/>
    </source>
</evidence>
<keyword evidence="2" id="KW-0238">DNA-binding</keyword>
<sequence length="275" mass="30802">MIFREQAPSSDLAAVIDRFWYFEPEAIDPESYEHVIVPEGTAGLCLIEPIPQIGAFISLTGPAERAVRVPVQRGLRYWGLRLRTGAIRAVLGLEAETLTNGMVYLLAAVPVLGAEMMAACCGASSLTDFAARFEAVARRHVQPDRLDSTVCEMVRRIHSGDGFTPLAEIVTGFDIGERQLRRRFLKETGLTPKIYARLRRVRRAVLDLAYERPKQVAAVSYDHGYADQPHFTRELKAVFDLSPHQLSAYLHQIRLFNVRDVDDVRNLQAGRNAAE</sequence>
<evidence type="ECO:0000256" key="1">
    <source>
        <dbReference type="ARBA" id="ARBA00023015"/>
    </source>
</evidence>
<keyword evidence="1" id="KW-0805">Transcription regulation</keyword>
<organism evidence="5 6">
    <name type="scientific">Asticcacaulis biprosthecium C19</name>
    <dbReference type="NCBI Taxonomy" id="715226"/>
    <lineage>
        <taxon>Bacteria</taxon>
        <taxon>Pseudomonadati</taxon>
        <taxon>Pseudomonadota</taxon>
        <taxon>Alphaproteobacteria</taxon>
        <taxon>Caulobacterales</taxon>
        <taxon>Caulobacteraceae</taxon>
        <taxon>Asticcacaulis</taxon>
    </lineage>
</organism>
<dbReference type="RefSeq" id="WP_006274998.1">
    <property type="nucleotide sequence ID" value="NZ_GL883080.1"/>
</dbReference>